<proteinExistence type="predicted"/>
<dbReference type="Gene3D" id="3.60.40.10">
    <property type="entry name" value="PPM-type phosphatase domain"/>
    <property type="match status" value="1"/>
</dbReference>
<dbReference type="STRING" id="272627.CCC_02015"/>
<keyword evidence="5" id="KW-1185">Reference proteome</keyword>
<dbReference type="Pfam" id="PF07228">
    <property type="entry name" value="SpoIIE"/>
    <property type="match status" value="1"/>
</dbReference>
<dbReference type="SMART" id="SM00448">
    <property type="entry name" value="REC"/>
    <property type="match status" value="2"/>
</dbReference>
<dbReference type="InterPro" id="IPR001789">
    <property type="entry name" value="Sig_transdc_resp-reg_receiver"/>
</dbReference>
<comment type="caution">
    <text evidence="4">The sequence shown here is derived from an EMBL/GenBank/DDBJ whole genome shotgun (WGS) entry which is preliminary data.</text>
</comment>
<sequence>MGSAPPSGERSVLDASILVVDDLETNRMMISALLARHGFTQVKCVDGGEAALAALSSQRVDCLLLDLVMPGIGGLEVCRRVRSNPALAGLPILIQTAMTARDEVLAAFDAGATDVIHKPFDPRELVSRVSVHTANALMSRAMRLDNTRMVNELAEAALLMTSVLPRTETLKAIRTAAGIAFDWFSRPCSAVGGDLWQAWLLGGGKVALFFGDVSGHGIGAALRAFSTHSVLSPLPSFADDPLKMAALLDCRLVSVDRDHHHFVAGVYGVFDRVEGCFSYVAAGLRNAVLLRADGRREALKLSGLPFGLTEDAGRQLGRVAIGKGDRLLIYSDALVEQAAEGSMTETALAGWIEEQVARAGETGEAEVARHLGKTFLASNPDCADDLLLVSATFPDYPVLVNGRPLHPFTGPAELLPGHGASLLVVDDMPMNRKLLDTMLKAEGYAIAEAEDGLVALERLQAEPERFDAILLDRQMPRMDGMTLLRHLKSDIRLAQIPVIMQTAFGSSEDIAEGIQAGVFYYLVKPLQLQILSSVVKAAVADHRRAQKLRTDLRRQSGTLALLEQGEFAFRTLAEADWLAVALASLCPWAPDVVTGLSELMVNAIEHGNLEISYQEKTEFLTSGRLIEEIEARLARPDLGDRRASIAVSREPQGLRFTVRDQGPGFDWRPYMDISPERAFHSHGRGIAIARRLSFDTLAYHEPGNVVEVAVAMPS</sequence>
<evidence type="ECO:0000256" key="2">
    <source>
        <dbReference type="PROSITE-ProRule" id="PRU00169"/>
    </source>
</evidence>
<accession>A0A0C2YV40</accession>
<dbReference type="InterPro" id="IPR011006">
    <property type="entry name" value="CheY-like_superfamily"/>
</dbReference>
<dbReference type="GO" id="GO:0000160">
    <property type="term" value="P:phosphorelay signal transduction system"/>
    <property type="evidence" value="ECO:0007669"/>
    <property type="project" value="InterPro"/>
</dbReference>
<evidence type="ECO:0000313" key="4">
    <source>
        <dbReference type="EMBL" id="KIL98565.1"/>
    </source>
</evidence>
<dbReference type="PANTHER" id="PTHR44591:SF3">
    <property type="entry name" value="RESPONSE REGULATORY DOMAIN-CONTAINING PROTEIN"/>
    <property type="match status" value="1"/>
</dbReference>
<dbReference type="SUPFAM" id="SSF55874">
    <property type="entry name" value="ATPase domain of HSP90 chaperone/DNA topoisomerase II/histidine kinase"/>
    <property type="match status" value="1"/>
</dbReference>
<evidence type="ECO:0000259" key="3">
    <source>
        <dbReference type="PROSITE" id="PS50110"/>
    </source>
</evidence>
<dbReference type="Gene3D" id="3.40.50.2300">
    <property type="match status" value="2"/>
</dbReference>
<reference evidence="4 5" key="1">
    <citation type="submission" date="2015-01" db="EMBL/GenBank/DDBJ databases">
        <title>Genome Sequence of Magnetospirillum magnetotacticum Strain MS-1.</title>
        <authorList>
            <person name="Marinov G.K."/>
            <person name="Smalley M.D."/>
            <person name="DeSalvo G."/>
        </authorList>
    </citation>
    <scope>NUCLEOTIDE SEQUENCE [LARGE SCALE GENOMIC DNA]</scope>
    <source>
        <strain evidence="4 5">MS-1</strain>
    </source>
</reference>
<dbReference type="InterPro" id="IPR036457">
    <property type="entry name" value="PPM-type-like_dom_sf"/>
</dbReference>
<dbReference type="EMBL" id="JXSL01000027">
    <property type="protein sequence ID" value="KIL98565.1"/>
    <property type="molecule type" value="Genomic_DNA"/>
</dbReference>
<name>A0A0C2YV40_PARME</name>
<dbReference type="SMART" id="SM00331">
    <property type="entry name" value="PP2C_SIG"/>
    <property type="match status" value="1"/>
</dbReference>
<evidence type="ECO:0000256" key="1">
    <source>
        <dbReference type="ARBA" id="ARBA00022553"/>
    </source>
</evidence>
<keyword evidence="1 2" id="KW-0597">Phosphoprotein</keyword>
<dbReference type="InterPro" id="IPR001932">
    <property type="entry name" value="PPM-type_phosphatase-like_dom"/>
</dbReference>
<evidence type="ECO:0000313" key="5">
    <source>
        <dbReference type="Proteomes" id="UP000031971"/>
    </source>
</evidence>
<dbReference type="Pfam" id="PF00072">
    <property type="entry name" value="Response_reg"/>
    <property type="match status" value="2"/>
</dbReference>
<feature type="domain" description="Response regulatory" evidence="3">
    <location>
        <begin position="16"/>
        <end position="133"/>
    </location>
</feature>
<dbReference type="SUPFAM" id="SSF52172">
    <property type="entry name" value="CheY-like"/>
    <property type="match status" value="2"/>
</dbReference>
<dbReference type="PROSITE" id="PS50110">
    <property type="entry name" value="RESPONSE_REGULATORY"/>
    <property type="match status" value="2"/>
</dbReference>
<dbReference type="AlphaFoldDB" id="A0A0C2YV40"/>
<dbReference type="RefSeq" id="WP_082036566.1">
    <property type="nucleotide sequence ID" value="NZ_JXSL01000027.1"/>
</dbReference>
<dbReference type="CDD" id="cd16936">
    <property type="entry name" value="HATPase_RsbW-like"/>
    <property type="match status" value="1"/>
</dbReference>
<dbReference type="Proteomes" id="UP000031971">
    <property type="component" value="Unassembled WGS sequence"/>
</dbReference>
<feature type="modified residue" description="4-aspartylphosphate" evidence="2">
    <location>
        <position position="472"/>
    </location>
</feature>
<dbReference type="InterPro" id="IPR003594">
    <property type="entry name" value="HATPase_dom"/>
</dbReference>
<dbReference type="OrthoDB" id="9811749at2"/>
<gene>
    <name evidence="4" type="ORF">CCC_02015</name>
</gene>
<dbReference type="PANTHER" id="PTHR44591">
    <property type="entry name" value="STRESS RESPONSE REGULATOR PROTEIN 1"/>
    <property type="match status" value="1"/>
</dbReference>
<organism evidence="4 5">
    <name type="scientific">Paramagnetospirillum magnetotacticum MS-1</name>
    <dbReference type="NCBI Taxonomy" id="272627"/>
    <lineage>
        <taxon>Bacteria</taxon>
        <taxon>Pseudomonadati</taxon>
        <taxon>Pseudomonadota</taxon>
        <taxon>Alphaproteobacteria</taxon>
        <taxon>Rhodospirillales</taxon>
        <taxon>Magnetospirillaceae</taxon>
        <taxon>Paramagnetospirillum</taxon>
    </lineage>
</organism>
<dbReference type="Gene3D" id="3.30.565.10">
    <property type="entry name" value="Histidine kinase-like ATPase, C-terminal domain"/>
    <property type="match status" value="1"/>
</dbReference>
<dbReference type="InterPro" id="IPR036890">
    <property type="entry name" value="HATPase_C_sf"/>
</dbReference>
<feature type="modified residue" description="4-aspartylphosphate" evidence="2">
    <location>
        <position position="66"/>
    </location>
</feature>
<dbReference type="Pfam" id="PF13581">
    <property type="entry name" value="HATPase_c_2"/>
    <property type="match status" value="1"/>
</dbReference>
<feature type="domain" description="Response regulatory" evidence="3">
    <location>
        <begin position="421"/>
        <end position="539"/>
    </location>
</feature>
<protein>
    <submittedName>
        <fullName evidence="4">Serine phosphatase RsbU regulator of sigma subunit</fullName>
    </submittedName>
</protein>
<dbReference type="InterPro" id="IPR050595">
    <property type="entry name" value="Bact_response_regulator"/>
</dbReference>